<dbReference type="HOGENOM" id="CLU_626640_0_0_0"/>
<dbReference type="GO" id="GO:0003678">
    <property type="term" value="F:DNA helicase activity"/>
    <property type="evidence" value="ECO:0007669"/>
    <property type="project" value="InterPro"/>
</dbReference>
<dbReference type="InterPro" id="IPR027417">
    <property type="entry name" value="P-loop_NTPase"/>
</dbReference>
<proteinExistence type="predicted"/>
<dbReference type="Pfam" id="PF03796">
    <property type="entry name" value="DnaB_C"/>
    <property type="match status" value="1"/>
</dbReference>
<dbReference type="KEGG" id="fsc:FSU_1612"/>
<evidence type="ECO:0000313" key="5">
    <source>
        <dbReference type="Proteomes" id="UP000001497"/>
    </source>
</evidence>
<dbReference type="InterPro" id="IPR007694">
    <property type="entry name" value="DNA_helicase_DnaB-like_C"/>
</dbReference>
<keyword evidence="3" id="KW-0378">Hydrolase</keyword>
<sequence length="437" mass="49459">MFKDKMTDSFESLAENEINKAFRYYNYVREFYGYLCDSLDLVFEDDCCEFDPAYAPAEKEFPPTDGIDENSTDKAKALDKMTRAIRAYETMQTIVGAFDKECVEKSAKNCGMLQDTHKFALTSIAQWFPKPSIWREFDDSAQKQLDEYSGNAQCAALLLEPLSLEDAIHKIFVKQKKCLEKFLPQKINNLKKLQAEMERSYTGKADWANRLRRGALTILAAHAGVGIRTFALNVAASAALDDGKGVVYFSLDNCGTRRGEQLLCQYAGVDYSKICEEALDKTETQMLVTSVGKIMHSHLRIEDATNMDLTELAQKARLYKQLKSLDVLIIDYLHLLKIRSSANKAESLKMATWTLKNLAMELNISILILCPLSRAKFDEPKPAPLTELNEVLEITQEADDIWLLERTSLTIVKIADDSTKKIPLCYTHKRGFTPVIA</sequence>
<dbReference type="Gene3D" id="3.40.50.300">
    <property type="entry name" value="P-loop containing nucleotide triphosphate hydrolases"/>
    <property type="match status" value="1"/>
</dbReference>
<dbReference type="OrthoDB" id="9810456at2"/>
<reference evidence="4" key="2">
    <citation type="submission" date="2010-08" db="EMBL/GenBank/DDBJ databases">
        <title>Complete sequence of Fibrobacter succinogenes subsp. succinogenes S85.</title>
        <authorList>
            <person name="Durkin A.S."/>
            <person name="Nelson K.E."/>
            <person name="Morrison M."/>
            <person name="Forsberg C.W."/>
            <person name="Wilson D.B."/>
            <person name="Russell J.B."/>
            <person name="Cann I.K.O."/>
            <person name="Mackie R.I."/>
            <person name="White B.A."/>
        </authorList>
    </citation>
    <scope>NUCLEOTIDE SEQUENCE [LARGE SCALE GENOMIC DNA]</scope>
    <source>
        <strain evidence="4">ATCC 19169 / S85</strain>
    </source>
</reference>
<dbReference type="Proteomes" id="UP000001497">
    <property type="component" value="Chromosome"/>
</dbReference>
<gene>
    <name evidence="2" type="ordered locus">Fisuc_1153</name>
    <name evidence="3" type="ordered locus">FSU_1612</name>
</gene>
<dbReference type="PANTHER" id="PTHR30153">
    <property type="entry name" value="REPLICATIVE DNA HELICASE DNAB"/>
    <property type="match status" value="1"/>
</dbReference>
<keyword evidence="3" id="KW-0067">ATP-binding</keyword>
<dbReference type="GO" id="GO:0005524">
    <property type="term" value="F:ATP binding"/>
    <property type="evidence" value="ECO:0007669"/>
    <property type="project" value="UniProtKB-KW"/>
</dbReference>
<dbReference type="eggNOG" id="COG0305">
    <property type="taxonomic scope" value="Bacteria"/>
</dbReference>
<dbReference type="AlphaFoldDB" id="C9RQ80"/>
<feature type="domain" description="SF4 helicase" evidence="1">
    <location>
        <begin position="190"/>
        <end position="437"/>
    </location>
</feature>
<keyword evidence="3" id="KW-0547">Nucleotide-binding</keyword>
<name>C9RQ80_FIBSS</name>
<evidence type="ECO:0000259" key="1">
    <source>
        <dbReference type="PROSITE" id="PS51199"/>
    </source>
</evidence>
<evidence type="ECO:0000313" key="2">
    <source>
        <dbReference type="EMBL" id="ACX74757.1"/>
    </source>
</evidence>
<dbReference type="RefSeq" id="WP_014545878.1">
    <property type="nucleotide sequence ID" value="NC_013410.1"/>
</dbReference>
<organism evidence="3 4">
    <name type="scientific">Fibrobacter succinogenes (strain ATCC 19169 / S85)</name>
    <dbReference type="NCBI Taxonomy" id="59374"/>
    <lineage>
        <taxon>Bacteria</taxon>
        <taxon>Pseudomonadati</taxon>
        <taxon>Fibrobacterota</taxon>
        <taxon>Fibrobacteria</taxon>
        <taxon>Fibrobacterales</taxon>
        <taxon>Fibrobacteraceae</taxon>
        <taxon>Fibrobacter</taxon>
    </lineage>
</organism>
<dbReference type="KEGG" id="fsu:Fisuc_1153"/>
<keyword evidence="5" id="KW-1185">Reference proteome</keyword>
<dbReference type="PANTHER" id="PTHR30153:SF2">
    <property type="entry name" value="REPLICATIVE DNA HELICASE"/>
    <property type="match status" value="1"/>
</dbReference>
<dbReference type="EMBL" id="CP001792">
    <property type="protein sequence ID" value="ACX74757.1"/>
    <property type="molecule type" value="Genomic_DNA"/>
</dbReference>
<dbReference type="PROSITE" id="PS51199">
    <property type="entry name" value="SF4_HELICASE"/>
    <property type="match status" value="1"/>
</dbReference>
<dbReference type="GO" id="GO:0005829">
    <property type="term" value="C:cytosol"/>
    <property type="evidence" value="ECO:0007669"/>
    <property type="project" value="TreeGrafter"/>
</dbReference>
<dbReference type="GO" id="GO:0006260">
    <property type="term" value="P:DNA replication"/>
    <property type="evidence" value="ECO:0007669"/>
    <property type="project" value="InterPro"/>
</dbReference>
<dbReference type="Proteomes" id="UP000000517">
    <property type="component" value="Chromosome"/>
</dbReference>
<reference evidence="3" key="3">
    <citation type="submission" date="2010-08" db="EMBL/GenBank/DDBJ databases">
        <authorList>
            <person name="Durkin A.S."/>
            <person name="Nelson K.E."/>
            <person name="Morrison M."/>
            <person name="Forsberg C.W."/>
            <person name="Wilson D.B."/>
            <person name="Russell J.B."/>
            <person name="Cann I.K.O."/>
            <person name="Mackie R.I."/>
            <person name="White B.A."/>
        </authorList>
    </citation>
    <scope>NUCLEOTIDE SEQUENCE</scope>
    <source>
        <strain evidence="3">S85</strain>
    </source>
</reference>
<dbReference type="SUPFAM" id="SSF52540">
    <property type="entry name" value="P-loop containing nucleoside triphosphate hydrolases"/>
    <property type="match status" value="1"/>
</dbReference>
<evidence type="ECO:0000313" key="4">
    <source>
        <dbReference type="Proteomes" id="UP000000517"/>
    </source>
</evidence>
<dbReference type="EMBL" id="CP002158">
    <property type="protein sequence ID" value="ADL25761.1"/>
    <property type="molecule type" value="Genomic_DNA"/>
</dbReference>
<accession>C9RQ80</accession>
<protein>
    <submittedName>
        <fullName evidence="2">DnaB helicase domain protein</fullName>
    </submittedName>
    <submittedName>
        <fullName evidence="3">Replicative DNA helicase ATP-binding domain protein</fullName>
    </submittedName>
</protein>
<evidence type="ECO:0000313" key="3">
    <source>
        <dbReference type="EMBL" id="ADL25761.1"/>
    </source>
</evidence>
<dbReference type="STRING" id="59374.FSU_1612"/>
<reference evidence="2 5" key="1">
    <citation type="submission" date="2009-10" db="EMBL/GenBank/DDBJ databases">
        <title>Complete sequence of Fibrobacter succinogenes subsp. succinogenes S85.</title>
        <authorList>
            <consortium name="US DOE Joint Genome Institute"/>
            <person name="Lucas S."/>
            <person name="Copeland A."/>
            <person name="Lapidus A."/>
            <person name="Glavina del Rio T."/>
            <person name="Tice H."/>
            <person name="Bruce D."/>
            <person name="Goodwin L."/>
            <person name="Pitluck S."/>
            <person name="Chertkov O."/>
            <person name="Detter J.C."/>
            <person name="Han C."/>
            <person name="Tapia R."/>
            <person name="Larimer F."/>
            <person name="Land M."/>
            <person name="Hauser L."/>
            <person name="Kyrpides N."/>
            <person name="Mikhailova N."/>
            <person name="Weimer P.J."/>
            <person name="Stevenson D.M."/>
            <person name="Boyum J."/>
            <person name="Brumm P.I."/>
            <person name="Mead D."/>
        </authorList>
    </citation>
    <scope>NUCLEOTIDE SEQUENCE [LARGE SCALE GENOMIC DNA]</scope>
    <source>
        <strain evidence="5">ATCC 19169 / S85</strain>
        <strain evidence="2">S85</strain>
    </source>
</reference>
<keyword evidence="3" id="KW-0347">Helicase</keyword>